<name>A0A061FZ86_THECC</name>
<dbReference type="GO" id="GO:0016926">
    <property type="term" value="P:protein desumoylation"/>
    <property type="evidence" value="ECO:0007669"/>
    <property type="project" value="UniProtKB-ARBA"/>
</dbReference>
<dbReference type="EMBL" id="CM001881">
    <property type="protein sequence ID" value="EOY22383.1"/>
    <property type="molecule type" value="Genomic_DNA"/>
</dbReference>
<dbReference type="Pfam" id="PF02902">
    <property type="entry name" value="Peptidase_C48"/>
    <property type="match status" value="1"/>
</dbReference>
<evidence type="ECO:0000313" key="6">
    <source>
        <dbReference type="EMBL" id="EOY22383.1"/>
    </source>
</evidence>
<dbReference type="GO" id="GO:0005634">
    <property type="term" value="C:nucleus"/>
    <property type="evidence" value="ECO:0000318"/>
    <property type="project" value="GO_Central"/>
</dbReference>
<evidence type="ECO:0000256" key="2">
    <source>
        <dbReference type="ARBA" id="ARBA00022670"/>
    </source>
</evidence>
<evidence type="ECO:0000259" key="5">
    <source>
        <dbReference type="PROSITE" id="PS50600"/>
    </source>
</evidence>
<dbReference type="Gene3D" id="3.40.395.10">
    <property type="entry name" value="Adenoviral Proteinase, Chain A"/>
    <property type="match status" value="1"/>
</dbReference>
<evidence type="ECO:0000313" key="7">
    <source>
        <dbReference type="Proteomes" id="UP000026915"/>
    </source>
</evidence>
<comment type="similarity">
    <text evidence="1">Belongs to the peptidase C48 family.</text>
</comment>
<evidence type="ECO:0000256" key="1">
    <source>
        <dbReference type="ARBA" id="ARBA00005234"/>
    </source>
</evidence>
<dbReference type="PANTHER" id="PTHR46915:SF6">
    <property type="entry name" value="CYSTEINE PROTEINASES SUPERFAMILY PROTEIN"/>
    <property type="match status" value="1"/>
</dbReference>
<dbReference type="OMA" id="CWGHWNL"/>
<reference evidence="6 7" key="1">
    <citation type="journal article" date="2013" name="Genome Biol.">
        <title>The genome sequence of the most widely cultivated cacao type and its use to identify candidate genes regulating pod color.</title>
        <authorList>
            <person name="Motamayor J.C."/>
            <person name="Mockaitis K."/>
            <person name="Schmutz J."/>
            <person name="Haiminen N."/>
            <person name="Iii D.L."/>
            <person name="Cornejo O."/>
            <person name="Findley S.D."/>
            <person name="Zheng P."/>
            <person name="Utro F."/>
            <person name="Royaert S."/>
            <person name="Saski C."/>
            <person name="Jenkins J."/>
            <person name="Podicheti R."/>
            <person name="Zhao M."/>
            <person name="Scheffler B.E."/>
            <person name="Stack J.C."/>
            <person name="Feltus F.A."/>
            <person name="Mustiga G.M."/>
            <person name="Amores F."/>
            <person name="Phillips W."/>
            <person name="Marelli J.P."/>
            <person name="May G.D."/>
            <person name="Shapiro H."/>
            <person name="Ma J."/>
            <person name="Bustamante C.D."/>
            <person name="Schnell R.J."/>
            <person name="Main D."/>
            <person name="Gilbert D."/>
            <person name="Parida L."/>
            <person name="Kuhn D.N."/>
        </authorList>
    </citation>
    <scope>NUCLEOTIDE SEQUENCE [LARGE SCALE GENOMIC DNA]</scope>
    <source>
        <strain evidence="7">cv. Matina 1-6</strain>
    </source>
</reference>
<dbReference type="Gramene" id="EOY22383">
    <property type="protein sequence ID" value="EOY22383"/>
    <property type="gene ID" value="TCM_014569"/>
</dbReference>
<dbReference type="GO" id="GO:0016929">
    <property type="term" value="F:deSUMOylase activity"/>
    <property type="evidence" value="ECO:0000318"/>
    <property type="project" value="GO_Central"/>
</dbReference>
<keyword evidence="7" id="KW-1185">Reference proteome</keyword>
<sequence length="291" mass="34265">MGNEKHGDDPAKPIDLASSDPEYNGYPISKHRSCWVHVIGSLKARKKKISKQEAQKLRDFRLTAPCFLGNIPCRQRSKRRVKSKNSISKQTNRLDSGAFECYMEKLWSSFPEEKRTSFAYFDCQWFAWYRKASFREKVLSWIKREQIFSKKYVLVPVVCWSHWSLLIFCHFGESLQSETKTPCMLLLDSLEIANPRRLEPDIRKFVLDIYRAEGRPEKKEMIYRIPLLVPKVPQQRDGEECGKFVLYFINLFVEGAPENFSIEGYPYFMRKDWFNAEGVECFCEKLDSFGK</sequence>
<dbReference type="GO" id="GO:0070139">
    <property type="term" value="F:SUMO-specific endopeptidase activity"/>
    <property type="evidence" value="ECO:0000318"/>
    <property type="project" value="GO_Central"/>
</dbReference>
<dbReference type="InParanoid" id="A0A061FZ86"/>
<evidence type="ECO:0000256" key="3">
    <source>
        <dbReference type="ARBA" id="ARBA00022801"/>
    </source>
</evidence>
<feature type="domain" description="Ubiquitin-like protease family profile" evidence="5">
    <location>
        <begin position="71"/>
        <end position="252"/>
    </location>
</feature>
<dbReference type="InterPro" id="IPR003653">
    <property type="entry name" value="Peptidase_C48_C"/>
</dbReference>
<dbReference type="GO" id="GO:0006508">
    <property type="term" value="P:proteolysis"/>
    <property type="evidence" value="ECO:0007669"/>
    <property type="project" value="UniProtKB-KW"/>
</dbReference>
<dbReference type="Proteomes" id="UP000026915">
    <property type="component" value="Chromosome 3"/>
</dbReference>
<accession>A0A061FZ86</accession>
<dbReference type="AlphaFoldDB" id="A0A061FZ86"/>
<protein>
    <submittedName>
        <fullName evidence="6">Cysteine proteinases superfamily protein, putative isoform 1</fullName>
    </submittedName>
</protein>
<keyword evidence="3" id="KW-0378">Hydrolase</keyword>
<dbReference type="PROSITE" id="PS50600">
    <property type="entry name" value="ULP_PROTEASE"/>
    <property type="match status" value="1"/>
</dbReference>
<dbReference type="PANTHER" id="PTHR46915">
    <property type="entry name" value="UBIQUITIN-LIKE PROTEASE 4-RELATED"/>
    <property type="match status" value="1"/>
</dbReference>
<dbReference type="SUPFAM" id="SSF54001">
    <property type="entry name" value="Cysteine proteinases"/>
    <property type="match status" value="1"/>
</dbReference>
<organism evidence="6 7">
    <name type="scientific">Theobroma cacao</name>
    <name type="common">Cacao</name>
    <name type="synonym">Cocoa</name>
    <dbReference type="NCBI Taxonomy" id="3641"/>
    <lineage>
        <taxon>Eukaryota</taxon>
        <taxon>Viridiplantae</taxon>
        <taxon>Streptophyta</taxon>
        <taxon>Embryophyta</taxon>
        <taxon>Tracheophyta</taxon>
        <taxon>Spermatophyta</taxon>
        <taxon>Magnoliopsida</taxon>
        <taxon>eudicotyledons</taxon>
        <taxon>Gunneridae</taxon>
        <taxon>Pentapetalae</taxon>
        <taxon>rosids</taxon>
        <taxon>malvids</taxon>
        <taxon>Malvales</taxon>
        <taxon>Malvaceae</taxon>
        <taxon>Byttnerioideae</taxon>
        <taxon>Theobroma</taxon>
    </lineage>
</organism>
<gene>
    <name evidence="6" type="ORF">TCM_014569</name>
</gene>
<dbReference type="eggNOG" id="KOG0779">
    <property type="taxonomic scope" value="Eukaryota"/>
</dbReference>
<proteinExistence type="inferred from homology"/>
<dbReference type="InterPro" id="IPR038765">
    <property type="entry name" value="Papain-like_cys_pep_sf"/>
</dbReference>
<keyword evidence="4" id="KW-0788">Thiol protease</keyword>
<dbReference type="FunCoup" id="A0A061FZ86">
    <property type="interactions" value="108"/>
</dbReference>
<dbReference type="STRING" id="3641.A0A061FZ86"/>
<evidence type="ECO:0000256" key="4">
    <source>
        <dbReference type="ARBA" id="ARBA00022807"/>
    </source>
</evidence>
<keyword evidence="2" id="KW-0645">Protease</keyword>